<proteinExistence type="predicted"/>
<dbReference type="InterPro" id="IPR000571">
    <property type="entry name" value="Znf_CCCH"/>
</dbReference>
<feature type="compositionally biased region" description="Basic and acidic residues" evidence="2">
    <location>
        <begin position="65"/>
        <end position="76"/>
    </location>
</feature>
<dbReference type="SUPFAM" id="SSF54928">
    <property type="entry name" value="RNA-binding domain, RBD"/>
    <property type="match status" value="2"/>
</dbReference>
<dbReference type="OMA" id="ANAKCWQ"/>
<dbReference type="Gene3D" id="3.30.70.330">
    <property type="match status" value="2"/>
</dbReference>
<feature type="region of interest" description="Disordered" evidence="2">
    <location>
        <begin position="335"/>
        <end position="412"/>
    </location>
</feature>
<dbReference type="GO" id="GO:0003729">
    <property type="term" value="F:mRNA binding"/>
    <property type="evidence" value="ECO:0007669"/>
    <property type="project" value="EnsemblPlants"/>
</dbReference>
<reference evidence="3" key="1">
    <citation type="journal article" date="2016" name="Nat. Genet.">
        <title>A high-quality carrot genome assembly provides new insights into carotenoid accumulation and asterid genome evolution.</title>
        <authorList>
            <person name="Iorizzo M."/>
            <person name="Ellison S."/>
            <person name="Senalik D."/>
            <person name="Zeng P."/>
            <person name="Satapoomin P."/>
            <person name="Huang J."/>
            <person name="Bowman M."/>
            <person name="Iovene M."/>
            <person name="Sanseverino W."/>
            <person name="Cavagnaro P."/>
            <person name="Yildiz M."/>
            <person name="Macko-Podgorni A."/>
            <person name="Moranska E."/>
            <person name="Grzebelus E."/>
            <person name="Grzebelus D."/>
            <person name="Ashrafi H."/>
            <person name="Zheng Z."/>
            <person name="Cheng S."/>
            <person name="Spooner D."/>
            <person name="Van Deynze A."/>
            <person name="Simon P."/>
        </authorList>
    </citation>
    <scope>NUCLEOTIDE SEQUENCE</scope>
    <source>
        <tissue evidence="3">Leaf</tissue>
    </source>
</reference>
<dbReference type="SMART" id="SM00360">
    <property type="entry name" value="RRM"/>
    <property type="match status" value="1"/>
</dbReference>
<feature type="compositionally biased region" description="Basic and acidic residues" evidence="2">
    <location>
        <begin position="92"/>
        <end position="104"/>
    </location>
</feature>
<dbReference type="OrthoDB" id="443401at2759"/>
<feature type="compositionally biased region" description="Basic and acidic residues" evidence="2">
    <location>
        <begin position="886"/>
        <end position="904"/>
    </location>
</feature>
<gene>
    <name evidence="3" type="ORF">DCAR_0312715</name>
</gene>
<dbReference type="GO" id="GO:0046872">
    <property type="term" value="F:metal ion binding"/>
    <property type="evidence" value="ECO:0007669"/>
    <property type="project" value="InterPro"/>
</dbReference>
<feature type="compositionally biased region" description="Acidic residues" evidence="2">
    <location>
        <begin position="19"/>
        <end position="32"/>
    </location>
</feature>
<dbReference type="EMBL" id="CP093345">
    <property type="protein sequence ID" value="WOG93431.1"/>
    <property type="molecule type" value="Genomic_DNA"/>
</dbReference>
<feature type="region of interest" description="Disordered" evidence="2">
    <location>
        <begin position="838"/>
        <end position="919"/>
    </location>
</feature>
<dbReference type="CDD" id="cd12257">
    <property type="entry name" value="RRM1_RBM26_like"/>
    <property type="match status" value="1"/>
</dbReference>
<dbReference type="InterPro" id="IPR035979">
    <property type="entry name" value="RBD_domain_sf"/>
</dbReference>
<dbReference type="AlphaFoldDB" id="A0A166B8D5"/>
<dbReference type="InterPro" id="IPR012677">
    <property type="entry name" value="Nucleotide-bd_a/b_plait_sf"/>
</dbReference>
<evidence type="ECO:0000313" key="4">
    <source>
        <dbReference type="Proteomes" id="UP000077755"/>
    </source>
</evidence>
<feature type="region of interest" description="Disordered" evidence="2">
    <location>
        <begin position="1"/>
        <end position="144"/>
    </location>
</feature>
<dbReference type="SMART" id="SM00356">
    <property type="entry name" value="ZnF_C3H1"/>
    <property type="match status" value="1"/>
</dbReference>
<keyword evidence="4" id="KW-1185">Reference proteome</keyword>
<dbReference type="PANTHER" id="PTHR14398">
    <property type="entry name" value="RNA RECOGNITION RRM/RNP DOMAIN"/>
    <property type="match status" value="1"/>
</dbReference>
<sequence length="919" mass="100080">MDQRLVFPKGDLSPHDSASDPEEKEFSDDDDDDRNHKHRRRETQTQSLERDIGQASTRPYRNRNKPFENGHPHRESASQSNETWRNYNMPPLEKDFPGKFDRRRPGSTPISRAPLDLNQRGRGNQSWTGDPGSGRGRGREPWGVRDSRFSSLDFNPAIAQQGYVPSSLFAGRGMSSVSNPQSASWTAFGLVPGLPNGGLDSLHPLGLQRTLRAPINPSMNMGMPHQRCRDFEERGFCLRGDMCPMEHGINRIVIEDVQSLSQFNLPVTLPSAHMMGASAAPGPSSAVSAPSSTLGNGQGVYSKSGKAGAENDGLGSNGDAIGSAVATGADFYDPDQPLWTNDSAQTSTELLSSDPTKVTRGDNQSVPTHDQHIGLYSGSANERPVKNPVTALGSHSTNSSVRGQSSSLKNRVNSVQTVTTNEDHVLDTVEDAVGHQGKMKNADDIVSHSMEAMKTLNSTARFIQKPSQKARCTLFVSGIPQKDNRRDALLSHFQKFGEVINVYIPVNSERAFVQFSKREEAEDALKAPDAVMGNRFIKLWWANRDNVPLVGMSTGGTVPLASSIVSATSVPDVPAVATKDVPKGGSSHELVSSLNSFDQLKSVATNGPTAAMQKKVENLDYLKEIRKKQEMLDRKRSEFKRLLERMEKQKQAAGSKSELAVEQAAKRPKVEIVADVQKAGSPVLVGSSSIVPSIQAELTDRSRTGRNTKPHSSDTSMVMALTESSSFKQSTRQQAPAGTPFVMNRFKLDNRPTSFKIVPPLPSGLANVAALKEHFSTFGELANLDLEDIELGDNTDETMKLNKCASVYFTTRHSAEKAFSNGKWWKGHSMQFIWLTSSNSGKEDTGRENPSSPTKGSSDANGQPVGEGALLVSQKKPMSGDEESENSERRDKSSDHLGADDEMHSSLTPVSLEKQSSQG</sequence>
<dbReference type="Gramene" id="KZN02494">
    <property type="protein sequence ID" value="KZN02494"/>
    <property type="gene ID" value="DCAR_011248"/>
</dbReference>
<evidence type="ECO:0000256" key="1">
    <source>
        <dbReference type="SAM" id="Coils"/>
    </source>
</evidence>
<dbReference type="Pfam" id="PF00076">
    <property type="entry name" value="RRM_1"/>
    <property type="match status" value="1"/>
</dbReference>
<feature type="compositionally biased region" description="Polar residues" evidence="2">
    <location>
        <begin position="77"/>
        <end position="86"/>
    </location>
</feature>
<dbReference type="PROSITE" id="PS50103">
    <property type="entry name" value="ZF_C3H1"/>
    <property type="match status" value="1"/>
</dbReference>
<dbReference type="KEGG" id="dcr:108214941"/>
<feature type="compositionally biased region" description="Polar residues" evidence="2">
    <location>
        <begin position="338"/>
        <end position="368"/>
    </location>
</feature>
<feature type="coiled-coil region" evidence="1">
    <location>
        <begin position="625"/>
        <end position="656"/>
    </location>
</feature>
<evidence type="ECO:0000256" key="2">
    <source>
        <dbReference type="SAM" id="MobiDB-lite"/>
    </source>
</evidence>
<dbReference type="InterPro" id="IPR045137">
    <property type="entry name" value="RBM26/27"/>
</dbReference>
<keyword evidence="1" id="KW-0175">Coiled coil</keyword>
<accession>A0A166B8D5</accession>
<dbReference type="GO" id="GO:0005634">
    <property type="term" value="C:nucleus"/>
    <property type="evidence" value="ECO:0007669"/>
    <property type="project" value="TreeGrafter"/>
</dbReference>
<feature type="compositionally biased region" description="Polar residues" evidence="2">
    <location>
        <begin position="848"/>
        <end position="861"/>
    </location>
</feature>
<dbReference type="PANTHER" id="PTHR14398:SF0">
    <property type="entry name" value="ZINC FINGER PROTEIN SWM"/>
    <property type="match status" value="1"/>
</dbReference>
<feature type="compositionally biased region" description="Low complexity" evidence="2">
    <location>
        <begin position="277"/>
        <end position="292"/>
    </location>
</feature>
<organism evidence="3 4">
    <name type="scientific">Daucus carota subsp. sativus</name>
    <name type="common">Carrot</name>
    <dbReference type="NCBI Taxonomy" id="79200"/>
    <lineage>
        <taxon>Eukaryota</taxon>
        <taxon>Viridiplantae</taxon>
        <taxon>Streptophyta</taxon>
        <taxon>Embryophyta</taxon>
        <taxon>Tracheophyta</taxon>
        <taxon>Spermatophyta</taxon>
        <taxon>Magnoliopsida</taxon>
        <taxon>eudicotyledons</taxon>
        <taxon>Gunneridae</taxon>
        <taxon>Pentapetalae</taxon>
        <taxon>asterids</taxon>
        <taxon>campanulids</taxon>
        <taxon>Apiales</taxon>
        <taxon>Apiaceae</taxon>
        <taxon>Apioideae</taxon>
        <taxon>Scandiceae</taxon>
        <taxon>Daucinae</taxon>
        <taxon>Daucus</taxon>
        <taxon>Daucus sect. Daucus</taxon>
    </lineage>
</organism>
<reference evidence="3" key="2">
    <citation type="submission" date="2022-03" db="EMBL/GenBank/DDBJ databases">
        <title>Draft title - Genomic analysis of global carrot germplasm unveils the trajectory of domestication and the origin of high carotenoid orange carrot.</title>
        <authorList>
            <person name="Iorizzo M."/>
            <person name="Ellison S."/>
            <person name="Senalik D."/>
            <person name="Macko-Podgorni A."/>
            <person name="Grzebelus D."/>
            <person name="Bostan H."/>
            <person name="Rolling W."/>
            <person name="Curaba J."/>
            <person name="Simon P."/>
        </authorList>
    </citation>
    <scope>NUCLEOTIDE SEQUENCE</scope>
    <source>
        <tissue evidence="3">Leaf</tissue>
    </source>
</reference>
<dbReference type="InterPro" id="IPR000504">
    <property type="entry name" value="RRM_dom"/>
</dbReference>
<dbReference type="FunFam" id="3.30.70.330:FF:000719">
    <property type="entry name" value="Predicted protein"/>
    <property type="match status" value="1"/>
</dbReference>
<dbReference type="Proteomes" id="UP000077755">
    <property type="component" value="Chromosome 3"/>
</dbReference>
<feature type="compositionally biased region" description="Polar residues" evidence="2">
    <location>
        <begin position="905"/>
        <end position="919"/>
    </location>
</feature>
<feature type="region of interest" description="Disordered" evidence="2">
    <location>
        <begin position="277"/>
        <end position="315"/>
    </location>
</feature>
<protein>
    <submittedName>
        <fullName evidence="3">Uncharacterized protein</fullName>
    </submittedName>
</protein>
<evidence type="ECO:0000313" key="3">
    <source>
        <dbReference type="EMBL" id="WOG93431.1"/>
    </source>
</evidence>
<name>A0A166B8D5_DAUCS</name>
<dbReference type="PROSITE" id="PS50102">
    <property type="entry name" value="RRM"/>
    <property type="match status" value="1"/>
</dbReference>
<feature type="compositionally biased region" description="Polar residues" evidence="2">
    <location>
        <begin position="393"/>
        <end position="412"/>
    </location>
</feature>